<gene>
    <name evidence="2" type="ORF">SAMN05443507_14011</name>
</gene>
<keyword evidence="3" id="KW-1185">Reference proteome</keyword>
<dbReference type="STRING" id="1830138.SAMN05443507_14011"/>
<keyword evidence="1" id="KW-0472">Membrane</keyword>
<name>A0A1M6Y0W3_9BACL</name>
<proteinExistence type="predicted"/>
<dbReference type="AlphaFoldDB" id="A0A1M6Y0W3"/>
<feature type="transmembrane region" description="Helical" evidence="1">
    <location>
        <begin position="6"/>
        <end position="30"/>
    </location>
</feature>
<dbReference type="EMBL" id="FRAF01000040">
    <property type="protein sequence ID" value="SHL11804.1"/>
    <property type="molecule type" value="Genomic_DNA"/>
</dbReference>
<evidence type="ECO:0000313" key="3">
    <source>
        <dbReference type="Proteomes" id="UP000184016"/>
    </source>
</evidence>
<sequence length="47" mass="5471">MLPWWMGVIISWGAVYVVAITVCSLVWLMFRRVRVCQNDHSVKCSND</sequence>
<accession>A0A1M6Y0W3</accession>
<evidence type="ECO:0000256" key="1">
    <source>
        <dbReference type="SAM" id="Phobius"/>
    </source>
</evidence>
<protein>
    <submittedName>
        <fullName evidence="2">Uncharacterized protein</fullName>
    </submittedName>
</protein>
<keyword evidence="1" id="KW-0812">Transmembrane</keyword>
<reference evidence="3" key="1">
    <citation type="submission" date="2016-11" db="EMBL/GenBank/DDBJ databases">
        <authorList>
            <person name="Varghese N."/>
            <person name="Submissions S."/>
        </authorList>
    </citation>
    <scope>NUCLEOTIDE SEQUENCE [LARGE SCALE GENOMIC DNA]</scope>
    <source>
        <strain evidence="3">USBA-503</strain>
    </source>
</reference>
<organism evidence="2 3">
    <name type="scientific">Alicyclobacillus tolerans</name>
    <dbReference type="NCBI Taxonomy" id="90970"/>
    <lineage>
        <taxon>Bacteria</taxon>
        <taxon>Bacillati</taxon>
        <taxon>Bacillota</taxon>
        <taxon>Bacilli</taxon>
        <taxon>Bacillales</taxon>
        <taxon>Alicyclobacillaceae</taxon>
        <taxon>Alicyclobacillus</taxon>
    </lineage>
</organism>
<evidence type="ECO:0000313" key="2">
    <source>
        <dbReference type="EMBL" id="SHL11804.1"/>
    </source>
</evidence>
<keyword evidence="1" id="KW-1133">Transmembrane helix</keyword>
<dbReference type="Proteomes" id="UP000184016">
    <property type="component" value="Unassembled WGS sequence"/>
</dbReference>